<keyword evidence="1" id="KW-0732">Signal</keyword>
<sequence length="92" mass="9541">MLKNLTLLAAAASIGAALIAPTAASARMGGFSGHSLSTANHIGSTTVRAARIDAPRIEVHPRITPSPPVKKLLYCKITKGSQPHNGCTPWNS</sequence>
<feature type="signal peptide" evidence="1">
    <location>
        <begin position="1"/>
        <end position="19"/>
    </location>
</feature>
<dbReference type="EMBL" id="CP076134">
    <property type="protein sequence ID" value="QWG11999.1"/>
    <property type="molecule type" value="Genomic_DNA"/>
</dbReference>
<evidence type="ECO:0000256" key="1">
    <source>
        <dbReference type="SAM" id="SignalP"/>
    </source>
</evidence>
<accession>A0A975RLR9</accession>
<gene>
    <name evidence="2" type="ORF">KMZ29_20050</name>
</gene>
<reference evidence="2" key="1">
    <citation type="submission" date="2021-06" db="EMBL/GenBank/DDBJ databases">
        <title>Bradyrhizobium sp. S2-20-1 Genome sequencing.</title>
        <authorList>
            <person name="Jin L."/>
        </authorList>
    </citation>
    <scope>NUCLEOTIDE SEQUENCE</scope>
    <source>
        <strain evidence="2">S2-20-1</strain>
    </source>
</reference>
<proteinExistence type="predicted"/>
<dbReference type="RefSeq" id="WP_215620849.1">
    <property type="nucleotide sequence ID" value="NZ_CP076134.1"/>
</dbReference>
<name>A0A975RLR9_9BRAD</name>
<dbReference type="AlphaFoldDB" id="A0A975RLR9"/>
<protein>
    <submittedName>
        <fullName evidence="2">Uncharacterized protein</fullName>
    </submittedName>
</protein>
<evidence type="ECO:0000313" key="2">
    <source>
        <dbReference type="EMBL" id="QWG11999.1"/>
    </source>
</evidence>
<dbReference type="Proteomes" id="UP000680839">
    <property type="component" value="Chromosome"/>
</dbReference>
<feature type="chain" id="PRO_5037008098" evidence="1">
    <location>
        <begin position="20"/>
        <end position="92"/>
    </location>
</feature>
<evidence type="ECO:0000313" key="3">
    <source>
        <dbReference type="Proteomes" id="UP000680839"/>
    </source>
</evidence>
<organism evidence="2 3">
    <name type="scientific">Bradyrhizobium sediminis</name>
    <dbReference type="NCBI Taxonomy" id="2840469"/>
    <lineage>
        <taxon>Bacteria</taxon>
        <taxon>Pseudomonadati</taxon>
        <taxon>Pseudomonadota</taxon>
        <taxon>Alphaproteobacteria</taxon>
        <taxon>Hyphomicrobiales</taxon>
        <taxon>Nitrobacteraceae</taxon>
        <taxon>Bradyrhizobium</taxon>
    </lineage>
</organism>